<evidence type="ECO:0000256" key="1">
    <source>
        <dbReference type="SAM" id="MobiDB-lite"/>
    </source>
</evidence>
<proteinExistence type="predicted"/>
<accession>A0A0P0WBT5</accession>
<dbReference type="EMBL" id="AP014960">
    <property type="protein sequence ID" value="BAS89752.1"/>
    <property type="molecule type" value="Genomic_DNA"/>
</dbReference>
<dbReference type="PaxDb" id="39947-A0A0P0WBT5"/>
<feature type="compositionally biased region" description="Basic residues" evidence="1">
    <location>
        <begin position="97"/>
        <end position="109"/>
    </location>
</feature>
<sequence length="164" mass="17424">MVASSAAITAEVTRPRPGRGAFSESRCARRLTGKEAMATKAGSGRDVSSGPCPEARSSSLNSASHPRKNPEVTRRWSARNASGMTGRTASSGTNAARRGRPGRRRRATKRTYDMAAATAATTANRLRRSPPAIIGVRSMGRDGKNRLARDGELLNLPINSSSFL</sequence>
<evidence type="ECO:0000313" key="3">
    <source>
        <dbReference type="Proteomes" id="UP000059680"/>
    </source>
</evidence>
<reference evidence="2 3" key="3">
    <citation type="journal article" date="2013" name="Rice">
        <title>Improvement of the Oryza sativa Nipponbare reference genome using next generation sequence and optical map data.</title>
        <authorList>
            <person name="Kawahara Y."/>
            <person name="de la Bastide M."/>
            <person name="Hamilton J.P."/>
            <person name="Kanamori H."/>
            <person name="McCombie W.R."/>
            <person name="Ouyang S."/>
            <person name="Schwartz D.C."/>
            <person name="Tanaka T."/>
            <person name="Wu J."/>
            <person name="Zhou S."/>
            <person name="Childs K.L."/>
            <person name="Davidson R.M."/>
            <person name="Lin H."/>
            <person name="Quesada-Ocampo L."/>
            <person name="Vaillancourt B."/>
            <person name="Sakai H."/>
            <person name="Lee S.S."/>
            <person name="Kim J."/>
            <person name="Numa H."/>
            <person name="Itoh T."/>
            <person name="Buell C.R."/>
            <person name="Matsumoto T."/>
        </authorList>
    </citation>
    <scope>NUCLEOTIDE SEQUENCE [LARGE SCALE GENOMIC DNA]</scope>
    <source>
        <strain evidence="3">cv. Nipponbare</strain>
    </source>
</reference>
<gene>
    <name evidence="2" type="ordered locus">Os04g0481850</name>
    <name evidence="2" type="ORF">OSNPB_040481850</name>
</gene>
<reference evidence="2 3" key="2">
    <citation type="journal article" date="2013" name="Plant Cell Physiol.">
        <title>Rice Annotation Project Database (RAP-DB): an integrative and interactive database for rice genomics.</title>
        <authorList>
            <person name="Sakai H."/>
            <person name="Lee S.S."/>
            <person name="Tanaka T."/>
            <person name="Numa H."/>
            <person name="Kim J."/>
            <person name="Kawahara Y."/>
            <person name="Wakimoto H."/>
            <person name="Yang C.C."/>
            <person name="Iwamoto M."/>
            <person name="Abe T."/>
            <person name="Yamada Y."/>
            <person name="Muto A."/>
            <person name="Inokuchi H."/>
            <person name="Ikemura T."/>
            <person name="Matsumoto T."/>
            <person name="Sasaki T."/>
            <person name="Itoh T."/>
        </authorList>
    </citation>
    <scope>NUCLEOTIDE SEQUENCE [LARGE SCALE GENOMIC DNA]</scope>
    <source>
        <strain evidence="3">cv. Nipponbare</strain>
    </source>
</reference>
<evidence type="ECO:0000313" key="2">
    <source>
        <dbReference type="EMBL" id="BAS89752.1"/>
    </source>
</evidence>
<feature type="compositionally biased region" description="Polar residues" evidence="1">
    <location>
        <begin position="79"/>
        <end position="91"/>
    </location>
</feature>
<name>A0A0P0WBT5_ORYSJ</name>
<keyword evidence="3" id="KW-1185">Reference proteome</keyword>
<feature type="region of interest" description="Disordered" evidence="1">
    <location>
        <begin position="1"/>
        <end position="112"/>
    </location>
</feature>
<reference evidence="3" key="1">
    <citation type="journal article" date="2005" name="Nature">
        <title>The map-based sequence of the rice genome.</title>
        <authorList>
            <consortium name="International rice genome sequencing project (IRGSP)"/>
            <person name="Matsumoto T."/>
            <person name="Wu J."/>
            <person name="Kanamori H."/>
            <person name="Katayose Y."/>
            <person name="Fujisawa M."/>
            <person name="Namiki N."/>
            <person name="Mizuno H."/>
            <person name="Yamamoto K."/>
            <person name="Antonio B.A."/>
            <person name="Baba T."/>
            <person name="Sakata K."/>
            <person name="Nagamura Y."/>
            <person name="Aoki H."/>
            <person name="Arikawa K."/>
            <person name="Arita K."/>
            <person name="Bito T."/>
            <person name="Chiden Y."/>
            <person name="Fujitsuka N."/>
            <person name="Fukunaka R."/>
            <person name="Hamada M."/>
            <person name="Harada C."/>
            <person name="Hayashi A."/>
            <person name="Hijishita S."/>
            <person name="Honda M."/>
            <person name="Hosokawa S."/>
            <person name="Ichikawa Y."/>
            <person name="Idonuma A."/>
            <person name="Iijima M."/>
            <person name="Ikeda M."/>
            <person name="Ikeno M."/>
            <person name="Ito K."/>
            <person name="Ito S."/>
            <person name="Ito T."/>
            <person name="Ito Y."/>
            <person name="Ito Y."/>
            <person name="Iwabuchi A."/>
            <person name="Kamiya K."/>
            <person name="Karasawa W."/>
            <person name="Kurita K."/>
            <person name="Katagiri S."/>
            <person name="Kikuta A."/>
            <person name="Kobayashi H."/>
            <person name="Kobayashi N."/>
            <person name="Machita K."/>
            <person name="Maehara T."/>
            <person name="Masukawa M."/>
            <person name="Mizubayashi T."/>
            <person name="Mukai Y."/>
            <person name="Nagasaki H."/>
            <person name="Nagata Y."/>
            <person name="Naito S."/>
            <person name="Nakashima M."/>
            <person name="Nakama Y."/>
            <person name="Nakamichi Y."/>
            <person name="Nakamura M."/>
            <person name="Meguro A."/>
            <person name="Negishi M."/>
            <person name="Ohta I."/>
            <person name="Ohta T."/>
            <person name="Okamoto M."/>
            <person name="Ono N."/>
            <person name="Saji S."/>
            <person name="Sakaguchi M."/>
            <person name="Sakai K."/>
            <person name="Shibata M."/>
            <person name="Shimokawa T."/>
            <person name="Song J."/>
            <person name="Takazaki Y."/>
            <person name="Terasawa K."/>
            <person name="Tsugane M."/>
            <person name="Tsuji K."/>
            <person name="Ueda S."/>
            <person name="Waki K."/>
            <person name="Yamagata H."/>
            <person name="Yamamoto M."/>
            <person name="Yamamoto S."/>
            <person name="Yamane H."/>
            <person name="Yoshiki S."/>
            <person name="Yoshihara R."/>
            <person name="Yukawa K."/>
            <person name="Zhong H."/>
            <person name="Yano M."/>
            <person name="Yuan Q."/>
            <person name="Ouyang S."/>
            <person name="Liu J."/>
            <person name="Jones K.M."/>
            <person name="Gansberger K."/>
            <person name="Moffat K."/>
            <person name="Hill J."/>
            <person name="Bera J."/>
            <person name="Fadrosh D."/>
            <person name="Jin S."/>
            <person name="Johri S."/>
            <person name="Kim M."/>
            <person name="Overton L."/>
            <person name="Reardon M."/>
            <person name="Tsitrin T."/>
            <person name="Vuong H."/>
            <person name="Weaver B."/>
            <person name="Ciecko A."/>
            <person name="Tallon L."/>
            <person name="Jackson J."/>
            <person name="Pai G."/>
            <person name="Aken S.V."/>
            <person name="Utterback T."/>
            <person name="Reidmuller S."/>
            <person name="Feldblyum T."/>
            <person name="Hsiao J."/>
            <person name="Zismann V."/>
            <person name="Iobst S."/>
            <person name="de Vazeille A.R."/>
            <person name="Buell C.R."/>
            <person name="Ying K."/>
            <person name="Li Y."/>
            <person name="Lu T."/>
            <person name="Huang Y."/>
            <person name="Zhao Q."/>
            <person name="Feng Q."/>
            <person name="Zhang L."/>
            <person name="Zhu J."/>
            <person name="Weng Q."/>
            <person name="Mu J."/>
            <person name="Lu Y."/>
            <person name="Fan D."/>
            <person name="Liu Y."/>
            <person name="Guan J."/>
            <person name="Zhang Y."/>
            <person name="Yu S."/>
            <person name="Liu X."/>
            <person name="Zhang Y."/>
            <person name="Hong G."/>
            <person name="Han B."/>
            <person name="Choisne N."/>
            <person name="Demange N."/>
            <person name="Orjeda G."/>
            <person name="Samain S."/>
            <person name="Cattolico L."/>
            <person name="Pelletier E."/>
            <person name="Couloux A."/>
            <person name="Segurens B."/>
            <person name="Wincker P."/>
            <person name="D'Hont A."/>
            <person name="Scarpelli C."/>
            <person name="Weissenbach J."/>
            <person name="Salanoubat M."/>
            <person name="Quetier F."/>
            <person name="Yu Y."/>
            <person name="Kim H.R."/>
            <person name="Rambo T."/>
            <person name="Currie J."/>
            <person name="Collura K."/>
            <person name="Luo M."/>
            <person name="Yang T."/>
            <person name="Ammiraju J.S.S."/>
            <person name="Engler F."/>
            <person name="Soderlund C."/>
            <person name="Wing R.A."/>
            <person name="Palmer L.E."/>
            <person name="de la Bastide M."/>
            <person name="Spiegel L."/>
            <person name="Nascimento L."/>
            <person name="Zutavern T."/>
            <person name="O'Shaughnessy A."/>
            <person name="Dike S."/>
            <person name="Dedhia N."/>
            <person name="Preston R."/>
            <person name="Balija V."/>
            <person name="McCombie W.R."/>
            <person name="Chow T."/>
            <person name="Chen H."/>
            <person name="Chung M."/>
            <person name="Chen C."/>
            <person name="Shaw J."/>
            <person name="Wu H."/>
            <person name="Hsiao K."/>
            <person name="Chao Y."/>
            <person name="Chu M."/>
            <person name="Cheng C."/>
            <person name="Hour A."/>
            <person name="Lee P."/>
            <person name="Lin S."/>
            <person name="Lin Y."/>
            <person name="Liou J."/>
            <person name="Liu S."/>
            <person name="Hsing Y."/>
            <person name="Raghuvanshi S."/>
            <person name="Mohanty A."/>
            <person name="Bharti A.K."/>
            <person name="Gaur A."/>
            <person name="Gupta V."/>
            <person name="Kumar D."/>
            <person name="Ravi V."/>
            <person name="Vij S."/>
            <person name="Kapur A."/>
            <person name="Khurana P."/>
            <person name="Khurana P."/>
            <person name="Khurana J.P."/>
            <person name="Tyagi A.K."/>
            <person name="Gaikwad K."/>
            <person name="Singh A."/>
            <person name="Dalal V."/>
            <person name="Srivastava S."/>
            <person name="Dixit A."/>
            <person name="Pal A.K."/>
            <person name="Ghazi I.A."/>
            <person name="Yadav M."/>
            <person name="Pandit A."/>
            <person name="Bhargava A."/>
            <person name="Sureshbabu K."/>
            <person name="Batra K."/>
            <person name="Sharma T.R."/>
            <person name="Mohapatra T."/>
            <person name="Singh N.K."/>
            <person name="Messing J."/>
            <person name="Nelson A.B."/>
            <person name="Fuks G."/>
            <person name="Kavchok S."/>
            <person name="Keizer G."/>
            <person name="Linton E."/>
            <person name="Llaca V."/>
            <person name="Song R."/>
            <person name="Tanyolac B."/>
            <person name="Young S."/>
            <person name="Ho-Il K."/>
            <person name="Hahn J.H."/>
            <person name="Sangsakoo G."/>
            <person name="Vanavichit A."/>
            <person name="de Mattos Luiz.A.T."/>
            <person name="Zimmer P.D."/>
            <person name="Malone G."/>
            <person name="Dellagostin O."/>
            <person name="de Oliveira A.C."/>
            <person name="Bevan M."/>
            <person name="Bancroft I."/>
            <person name="Minx P."/>
            <person name="Cordum H."/>
            <person name="Wilson R."/>
            <person name="Cheng Z."/>
            <person name="Jin W."/>
            <person name="Jiang J."/>
            <person name="Leong S.A."/>
            <person name="Iwama H."/>
            <person name="Gojobori T."/>
            <person name="Itoh T."/>
            <person name="Niimura Y."/>
            <person name="Fujii Y."/>
            <person name="Habara T."/>
            <person name="Sakai H."/>
            <person name="Sato Y."/>
            <person name="Wilson G."/>
            <person name="Kumar K."/>
            <person name="McCouch S."/>
            <person name="Juretic N."/>
            <person name="Hoen D."/>
            <person name="Wright S."/>
            <person name="Bruskiewich R."/>
            <person name="Bureau T."/>
            <person name="Miyao A."/>
            <person name="Hirochika H."/>
            <person name="Nishikawa T."/>
            <person name="Kadowaki K."/>
            <person name="Sugiura M."/>
            <person name="Burr B."/>
            <person name="Sasaki T."/>
        </authorList>
    </citation>
    <scope>NUCLEOTIDE SEQUENCE [LARGE SCALE GENOMIC DNA]</scope>
    <source>
        <strain evidence="3">cv. Nipponbare</strain>
    </source>
</reference>
<protein>
    <submittedName>
        <fullName evidence="2">Os04g0481850 protein</fullName>
    </submittedName>
</protein>
<organism evidence="2 3">
    <name type="scientific">Oryza sativa subsp. japonica</name>
    <name type="common">Rice</name>
    <dbReference type="NCBI Taxonomy" id="39947"/>
    <lineage>
        <taxon>Eukaryota</taxon>
        <taxon>Viridiplantae</taxon>
        <taxon>Streptophyta</taxon>
        <taxon>Embryophyta</taxon>
        <taxon>Tracheophyta</taxon>
        <taxon>Spermatophyta</taxon>
        <taxon>Magnoliopsida</taxon>
        <taxon>Liliopsida</taxon>
        <taxon>Poales</taxon>
        <taxon>Poaceae</taxon>
        <taxon>BOP clade</taxon>
        <taxon>Oryzoideae</taxon>
        <taxon>Oryzeae</taxon>
        <taxon>Oryzinae</taxon>
        <taxon>Oryza</taxon>
        <taxon>Oryza sativa</taxon>
    </lineage>
</organism>
<dbReference type="AlphaFoldDB" id="A0A0P0WBT5"/>
<dbReference type="Proteomes" id="UP000059680">
    <property type="component" value="Chromosome 4"/>
</dbReference>
<dbReference type="InParanoid" id="A0A0P0WBT5"/>